<evidence type="ECO:0000256" key="1">
    <source>
        <dbReference type="SAM" id="Coils"/>
    </source>
</evidence>
<gene>
    <name evidence="4" type="ORF">F3Y22_tig00010533pilonHSYRG00076</name>
</gene>
<dbReference type="InterPro" id="IPR056813">
    <property type="entry name" value="GIL1_IRKI_C"/>
</dbReference>
<dbReference type="InterPro" id="IPR040225">
    <property type="entry name" value="GIL1-like"/>
</dbReference>
<keyword evidence="5" id="KW-1185">Reference proteome</keyword>
<protein>
    <submittedName>
        <fullName evidence="4">Alpha,alpha-trehalose-phosphate synthase 7-like</fullName>
    </submittedName>
</protein>
<comment type="caution">
    <text evidence="4">The sequence shown here is derived from an EMBL/GenBank/DDBJ whole genome shotgun (WGS) entry which is preliminary data.</text>
</comment>
<reference evidence="4" key="1">
    <citation type="submission" date="2019-09" db="EMBL/GenBank/DDBJ databases">
        <title>Draft genome information of white flower Hibiscus syriacus.</title>
        <authorList>
            <person name="Kim Y.-M."/>
        </authorList>
    </citation>
    <scope>NUCLEOTIDE SEQUENCE [LARGE SCALE GENOMIC DNA]</scope>
    <source>
        <strain evidence="4">YM2019G1</strain>
    </source>
</reference>
<evidence type="ECO:0000313" key="5">
    <source>
        <dbReference type="Proteomes" id="UP000436088"/>
    </source>
</evidence>
<feature type="domain" description="DUF641" evidence="2">
    <location>
        <begin position="97"/>
        <end position="221"/>
    </location>
</feature>
<name>A0A6A3C5C8_HIBSY</name>
<sequence length="527" mass="59357">MDPIFEPKAVFSRSKSCNSTTSNINHINLNSNNNNGGGHSHKSKLTRTFQKVINLKPSTKFSSNNGIGICVFPSQNKFECYNSNPDQKITSRGNSKQKAVLEASVAKIFASVTAIKAAYAELQMAQNPYNNGAIQAADESIVEELRTLSELKRKFLKKELDLSPQITLMLAEIQEQQSLMKTYEITIKKLESDVESKGLEIDSLLNQFNDRLAFNKSPERKLNASGPLSMFDNINKISTLNPSHFLQVLHKALRSVRSFVKLMIKEMELANWDLDAAAKAIEPGAVFVKQKQRCFAFESFVCRTVLEGFNLHDFGLGKEVKPGRTDPGKHFNEFKALKSANPKLFLARNPDSSFGKFIRTKYLNLVHAKMECSFFGNLNQRKILSANGFPDSVFFTAFAEMAKRFWLLNCLGFSMNQDISVFEVKRNCRFSEVYMENVSDESLFSGEYNGGEVDIRVSFTVVPGFKIDKTVIQSQVYLSPVITPPDYGGGVRWEQLIAVFKWGFDVFLNGECSGAWVVSLQRKMRRS</sequence>
<accession>A0A6A3C5C8</accession>
<dbReference type="Proteomes" id="UP000436088">
    <property type="component" value="Unassembled WGS sequence"/>
</dbReference>
<organism evidence="4 5">
    <name type="scientific">Hibiscus syriacus</name>
    <name type="common">Rose of Sharon</name>
    <dbReference type="NCBI Taxonomy" id="106335"/>
    <lineage>
        <taxon>Eukaryota</taxon>
        <taxon>Viridiplantae</taxon>
        <taxon>Streptophyta</taxon>
        <taxon>Embryophyta</taxon>
        <taxon>Tracheophyta</taxon>
        <taxon>Spermatophyta</taxon>
        <taxon>Magnoliopsida</taxon>
        <taxon>eudicotyledons</taxon>
        <taxon>Gunneridae</taxon>
        <taxon>Pentapetalae</taxon>
        <taxon>rosids</taxon>
        <taxon>malvids</taxon>
        <taxon>Malvales</taxon>
        <taxon>Malvaceae</taxon>
        <taxon>Malvoideae</taxon>
        <taxon>Hibiscus</taxon>
    </lineage>
</organism>
<keyword evidence="1" id="KW-0175">Coiled coil</keyword>
<feature type="coiled-coil region" evidence="1">
    <location>
        <begin position="134"/>
        <end position="207"/>
    </location>
</feature>
<dbReference type="GO" id="GO:0009639">
    <property type="term" value="P:response to red or far red light"/>
    <property type="evidence" value="ECO:0007669"/>
    <property type="project" value="InterPro"/>
</dbReference>
<evidence type="ECO:0000259" key="2">
    <source>
        <dbReference type="Pfam" id="PF04859"/>
    </source>
</evidence>
<evidence type="ECO:0000313" key="4">
    <source>
        <dbReference type="EMBL" id="KAE8724253.1"/>
    </source>
</evidence>
<dbReference type="PANTHER" id="PTHR31161">
    <property type="entry name" value="PROTEIN GRAVITROPIC IN THE LIGHT 1"/>
    <property type="match status" value="1"/>
</dbReference>
<dbReference type="Pfam" id="PF24994">
    <property type="entry name" value="GIL1_IRKI_C"/>
    <property type="match status" value="1"/>
</dbReference>
<proteinExistence type="predicted"/>
<feature type="domain" description="GIL1/IRKI C-terminal" evidence="3">
    <location>
        <begin position="421"/>
        <end position="477"/>
    </location>
</feature>
<dbReference type="Pfam" id="PF04859">
    <property type="entry name" value="DUF641"/>
    <property type="match status" value="1"/>
</dbReference>
<dbReference type="InterPro" id="IPR006943">
    <property type="entry name" value="DUF641_pln"/>
</dbReference>
<dbReference type="EMBL" id="VEPZ02000472">
    <property type="protein sequence ID" value="KAE8724253.1"/>
    <property type="molecule type" value="Genomic_DNA"/>
</dbReference>
<evidence type="ECO:0000259" key="3">
    <source>
        <dbReference type="Pfam" id="PF24994"/>
    </source>
</evidence>
<dbReference type="GO" id="GO:0009959">
    <property type="term" value="P:negative gravitropism"/>
    <property type="evidence" value="ECO:0007669"/>
    <property type="project" value="InterPro"/>
</dbReference>
<dbReference type="AlphaFoldDB" id="A0A6A3C5C8"/>